<dbReference type="CDD" id="cd20293">
    <property type="entry name" value="cupin_HutD_N"/>
    <property type="match status" value="1"/>
</dbReference>
<dbReference type="InterPro" id="IPR014710">
    <property type="entry name" value="RmlC-like_jellyroll"/>
</dbReference>
<dbReference type="Pfam" id="PF05962">
    <property type="entry name" value="HutD"/>
    <property type="match status" value="1"/>
</dbReference>
<dbReference type="Proteomes" id="UP000008332">
    <property type="component" value="Chromosome"/>
</dbReference>
<dbReference type="InterPro" id="IPR010282">
    <property type="entry name" value="Uncharacterised_HutD/Ves"/>
</dbReference>
<dbReference type="PANTHER" id="PTHR37943">
    <property type="entry name" value="PROTEIN VES"/>
    <property type="match status" value="1"/>
</dbReference>
<dbReference type="STRING" id="338969.Rfer_4156"/>
<dbReference type="eggNOG" id="COG3758">
    <property type="taxonomic scope" value="Bacteria"/>
</dbReference>
<dbReference type="AlphaFoldDB" id="Q21QV3"/>
<keyword evidence="2" id="KW-1185">Reference proteome</keyword>
<evidence type="ECO:0000313" key="2">
    <source>
        <dbReference type="Proteomes" id="UP000008332"/>
    </source>
</evidence>
<organism evidence="1 2">
    <name type="scientific">Albidiferax ferrireducens (strain ATCC BAA-621 / DSM 15236 / T118)</name>
    <name type="common">Rhodoferax ferrireducens</name>
    <dbReference type="NCBI Taxonomy" id="338969"/>
    <lineage>
        <taxon>Bacteria</taxon>
        <taxon>Pseudomonadati</taxon>
        <taxon>Pseudomonadota</taxon>
        <taxon>Betaproteobacteria</taxon>
        <taxon>Burkholderiales</taxon>
        <taxon>Comamonadaceae</taxon>
        <taxon>Rhodoferax</taxon>
    </lineage>
</organism>
<sequence>MSWRLVQLDDVPPSPWRNGGGVTRELASWPGTGDWVWRMSVAEVARSGPFSRFEGVQRWFAVLGGGGVRLSMGDQAHELTGNSVPLCFDGAVPAYCQLLDGATQDFNLMVRRDQAAAQMRRISGSLCIVLNAPKTIALYAIDSGASVKFDQNIMAVPAHSLVWQALPAGAALQVSAADALWMDIEL</sequence>
<proteinExistence type="predicted"/>
<protein>
    <recommendedName>
        <fullName evidence="3">HutD family protein</fullName>
    </recommendedName>
</protein>
<reference evidence="2" key="1">
    <citation type="submission" date="2006-02" db="EMBL/GenBank/DDBJ databases">
        <title>Complete sequence of chromosome of Rhodoferax ferrireducens DSM 15236.</title>
        <authorList>
            <person name="Copeland A."/>
            <person name="Lucas S."/>
            <person name="Lapidus A."/>
            <person name="Barry K."/>
            <person name="Detter J.C."/>
            <person name="Glavina del Rio T."/>
            <person name="Hammon N."/>
            <person name="Israni S."/>
            <person name="Pitluck S."/>
            <person name="Brettin T."/>
            <person name="Bruce D."/>
            <person name="Han C."/>
            <person name="Tapia R."/>
            <person name="Gilna P."/>
            <person name="Kiss H."/>
            <person name="Schmutz J."/>
            <person name="Larimer F."/>
            <person name="Land M."/>
            <person name="Kyrpides N."/>
            <person name="Ivanova N."/>
            <person name="Richardson P."/>
        </authorList>
    </citation>
    <scope>NUCLEOTIDE SEQUENCE [LARGE SCALE GENOMIC DNA]</scope>
    <source>
        <strain evidence="2">ATCC BAA-621 / DSM 15236 / T118</strain>
    </source>
</reference>
<name>Q21QV3_ALBFT</name>
<accession>Q21QV3</accession>
<dbReference type="PANTHER" id="PTHR37943:SF1">
    <property type="entry name" value="PROTEIN VES"/>
    <property type="match status" value="1"/>
</dbReference>
<gene>
    <name evidence="1" type="ordered locus">Rfer_4156</name>
</gene>
<dbReference type="SUPFAM" id="SSF51182">
    <property type="entry name" value="RmlC-like cupins"/>
    <property type="match status" value="1"/>
</dbReference>
<evidence type="ECO:0000313" key="1">
    <source>
        <dbReference type="EMBL" id="ABD71850.1"/>
    </source>
</evidence>
<dbReference type="RefSeq" id="WP_011466412.1">
    <property type="nucleotide sequence ID" value="NC_007908.1"/>
</dbReference>
<dbReference type="EMBL" id="CP000267">
    <property type="protein sequence ID" value="ABD71850.1"/>
    <property type="molecule type" value="Genomic_DNA"/>
</dbReference>
<dbReference type="KEGG" id="rfr:Rfer_4156"/>
<dbReference type="OrthoDB" id="9800082at2"/>
<dbReference type="Gene3D" id="2.60.120.10">
    <property type="entry name" value="Jelly Rolls"/>
    <property type="match status" value="1"/>
</dbReference>
<dbReference type="InterPro" id="IPR011051">
    <property type="entry name" value="RmlC_Cupin_sf"/>
</dbReference>
<evidence type="ECO:0008006" key="3">
    <source>
        <dbReference type="Google" id="ProtNLM"/>
    </source>
</evidence>
<dbReference type="HOGENOM" id="CLU_090931_0_2_4"/>